<dbReference type="STRING" id="1201294.BN140_2025"/>
<dbReference type="HOGENOM" id="CLU_1998733_0_0_2"/>
<evidence type="ECO:0000313" key="3">
    <source>
        <dbReference type="Proteomes" id="UP000009007"/>
    </source>
</evidence>
<feature type="region of interest" description="Disordered" evidence="1">
    <location>
        <begin position="68"/>
        <end position="92"/>
    </location>
</feature>
<gene>
    <name evidence="2" type="ordered locus">BN140_2025</name>
</gene>
<dbReference type="Proteomes" id="UP000009007">
    <property type="component" value="Chromosome I"/>
</dbReference>
<reference evidence="3" key="1">
    <citation type="journal article" date="2012" name="J. Bacteriol.">
        <title>Complete genome sequence of the hydrogenotrophic, methanogenic archaeon Methanoculleus bourgensis strain MS2T, isolated from a sewage sludge digester.</title>
        <authorList>
            <person name="Maus I."/>
            <person name="Wibberg D."/>
            <person name="Stantscheff R."/>
            <person name="Eikmeyer F.G."/>
            <person name="Seffner A."/>
            <person name="Boelter J."/>
            <person name="Szczepanowski R."/>
            <person name="Blom J."/>
            <person name="Jaenicke S."/>
            <person name="Konig H."/>
            <person name="Puhler A."/>
            <person name="Schluter A."/>
        </authorList>
    </citation>
    <scope>NUCLEOTIDE SEQUENCE [LARGE SCALE GENOMIC DNA]</scope>
    <source>
        <strain evidence="3">ATCC 43281 / DSM 3045 / OCM 15 / MS2</strain>
    </source>
</reference>
<dbReference type="PATRIC" id="fig|1201294.9.peg.2222"/>
<keyword evidence="3" id="KW-1185">Reference proteome</keyword>
<sequence>MRACPPSTVSNTQCPVLLVTPPHPRFALLPRPYRGRGQCVAIPRGKPCPGTMNFWCEPVGLSLIAPDKDHDRFPGRGTIDRRPVNNTRNRRLSPELAVSSRVSIPNVSANWVSSSPAEGFGDDL</sequence>
<dbReference type="EMBL" id="HE964772">
    <property type="protein sequence ID" value="CCJ36948.1"/>
    <property type="molecule type" value="Genomic_DNA"/>
</dbReference>
<evidence type="ECO:0000313" key="2">
    <source>
        <dbReference type="EMBL" id="CCJ36948.1"/>
    </source>
</evidence>
<protein>
    <submittedName>
        <fullName evidence="2">Uncharacterized protein</fullName>
    </submittedName>
</protein>
<name>I7JA28_METBM</name>
<proteinExistence type="predicted"/>
<evidence type="ECO:0000256" key="1">
    <source>
        <dbReference type="SAM" id="MobiDB-lite"/>
    </source>
</evidence>
<feature type="compositionally biased region" description="Basic and acidic residues" evidence="1">
    <location>
        <begin position="68"/>
        <end position="83"/>
    </location>
</feature>
<organism evidence="2 3">
    <name type="scientific">Methanoculleus bourgensis (strain ATCC 43281 / DSM 3045 / OCM 15 / MS2)</name>
    <name type="common">Methanogenium bourgense</name>
    <dbReference type="NCBI Taxonomy" id="1201294"/>
    <lineage>
        <taxon>Archaea</taxon>
        <taxon>Methanobacteriati</taxon>
        <taxon>Methanobacteriota</taxon>
        <taxon>Stenosarchaea group</taxon>
        <taxon>Methanomicrobia</taxon>
        <taxon>Methanomicrobiales</taxon>
        <taxon>Methanomicrobiaceae</taxon>
        <taxon>Methanoculleus</taxon>
    </lineage>
</organism>
<dbReference type="AlphaFoldDB" id="I7JA28"/>
<dbReference type="KEGG" id="mbg:BN140_2025"/>
<accession>I7JA28</accession>